<evidence type="ECO:0000313" key="2">
    <source>
        <dbReference type="Proteomes" id="UP000289738"/>
    </source>
</evidence>
<proteinExistence type="predicted"/>
<sequence length="299" mass="33853">MEQSVLILSRVGQNVTLNSLEESFALGLTLLHVFLLWLRFSFRVELHTQLPDGSSVGSFYQLRLKCYLLRRGRQSHSSNHAVVLLTLDNGEFLDGSRTTVSLNDFNTLDVINNLRGDGIGILHSIVKLGRGQGGAQTKLQQKNKEKQHLFFLLHRKNQLLEACAHTNMLKRKQLLMNMEQSVLILSRVGQDVTLNSLEESFALGLTLLHVFLLWLRFSFGVELHTQLPDGSSEKCRKNAINRSKQLYTHTGGSKIMARKRHEERVLFHLTRESLCCTPLTHQPKCKVGNTPPSTNNAFT</sequence>
<reference evidence="1 2" key="1">
    <citation type="submission" date="2019-01" db="EMBL/GenBank/DDBJ databases">
        <title>Sequencing of cultivated peanut Arachis hypogaea provides insights into genome evolution and oil improvement.</title>
        <authorList>
            <person name="Chen X."/>
        </authorList>
    </citation>
    <scope>NUCLEOTIDE SEQUENCE [LARGE SCALE GENOMIC DNA]</scope>
    <source>
        <strain evidence="2">cv. Fuhuasheng</strain>
        <tissue evidence="1">Leaves</tissue>
    </source>
</reference>
<keyword evidence="2" id="KW-1185">Reference proteome</keyword>
<protein>
    <submittedName>
        <fullName evidence="1">Uncharacterized protein</fullName>
    </submittedName>
</protein>
<dbReference type="Proteomes" id="UP000289738">
    <property type="component" value="Chromosome A01"/>
</dbReference>
<accession>A0A445EM57</accession>
<organism evidence="1 2">
    <name type="scientific">Arachis hypogaea</name>
    <name type="common">Peanut</name>
    <dbReference type="NCBI Taxonomy" id="3818"/>
    <lineage>
        <taxon>Eukaryota</taxon>
        <taxon>Viridiplantae</taxon>
        <taxon>Streptophyta</taxon>
        <taxon>Embryophyta</taxon>
        <taxon>Tracheophyta</taxon>
        <taxon>Spermatophyta</taxon>
        <taxon>Magnoliopsida</taxon>
        <taxon>eudicotyledons</taxon>
        <taxon>Gunneridae</taxon>
        <taxon>Pentapetalae</taxon>
        <taxon>rosids</taxon>
        <taxon>fabids</taxon>
        <taxon>Fabales</taxon>
        <taxon>Fabaceae</taxon>
        <taxon>Papilionoideae</taxon>
        <taxon>50 kb inversion clade</taxon>
        <taxon>dalbergioids sensu lato</taxon>
        <taxon>Dalbergieae</taxon>
        <taxon>Pterocarpus clade</taxon>
        <taxon>Arachis</taxon>
    </lineage>
</organism>
<dbReference type="AlphaFoldDB" id="A0A445EM57"/>
<comment type="caution">
    <text evidence="1">The sequence shown here is derived from an EMBL/GenBank/DDBJ whole genome shotgun (WGS) entry which is preliminary data.</text>
</comment>
<dbReference type="EMBL" id="SDMP01000001">
    <property type="protein sequence ID" value="RYR76549.1"/>
    <property type="molecule type" value="Genomic_DNA"/>
</dbReference>
<evidence type="ECO:0000313" key="1">
    <source>
        <dbReference type="EMBL" id="RYR76549.1"/>
    </source>
</evidence>
<gene>
    <name evidence="1" type="ORF">Ahy_A01g001130</name>
</gene>
<name>A0A445EM57_ARAHY</name>